<evidence type="ECO:0000313" key="1">
    <source>
        <dbReference type="EMBL" id="QJA56276.1"/>
    </source>
</evidence>
<gene>
    <name evidence="1" type="ORF">MM415B01890_0009</name>
</gene>
<accession>A0A6M3IFP6</accession>
<proteinExistence type="predicted"/>
<sequence>MTLGTFELKGNQVIITFDPNKTEISKSGKSKILASSGGFQYKGDIGISFNIIKKG</sequence>
<protein>
    <submittedName>
        <fullName evidence="1">Uncharacterized protein</fullName>
    </submittedName>
</protein>
<dbReference type="EMBL" id="MT141209">
    <property type="protein sequence ID" value="QJA56276.1"/>
    <property type="molecule type" value="Genomic_DNA"/>
</dbReference>
<reference evidence="1" key="1">
    <citation type="submission" date="2020-03" db="EMBL/GenBank/DDBJ databases">
        <title>The deep terrestrial virosphere.</title>
        <authorList>
            <person name="Holmfeldt K."/>
            <person name="Nilsson E."/>
            <person name="Simone D."/>
            <person name="Lopez-Fernandez M."/>
            <person name="Wu X."/>
            <person name="de Brujin I."/>
            <person name="Lundin D."/>
            <person name="Andersson A."/>
            <person name="Bertilsson S."/>
            <person name="Dopson M."/>
        </authorList>
    </citation>
    <scope>NUCLEOTIDE SEQUENCE</scope>
    <source>
        <strain evidence="1">MM415B01890</strain>
    </source>
</reference>
<dbReference type="AlphaFoldDB" id="A0A6M3IFP6"/>
<organism evidence="1">
    <name type="scientific">viral metagenome</name>
    <dbReference type="NCBI Taxonomy" id="1070528"/>
    <lineage>
        <taxon>unclassified sequences</taxon>
        <taxon>metagenomes</taxon>
        <taxon>organismal metagenomes</taxon>
    </lineage>
</organism>
<name>A0A6M3IFP6_9ZZZZ</name>